<evidence type="ECO:0000256" key="1">
    <source>
        <dbReference type="SAM" id="Coils"/>
    </source>
</evidence>
<accession>A0A2A9MDY9</accession>
<reference evidence="3 4" key="1">
    <citation type="submission" date="2017-09" db="EMBL/GenBank/DDBJ databases">
        <title>Genome sequencing of Besnoitia besnoiti strain Bb-Ger1.</title>
        <authorList>
            <person name="Schares G."/>
            <person name="Venepally P."/>
            <person name="Lorenzi H.A."/>
        </authorList>
    </citation>
    <scope>NUCLEOTIDE SEQUENCE [LARGE SCALE GENOMIC DNA]</scope>
    <source>
        <strain evidence="3 4">Bb-Ger1</strain>
    </source>
</reference>
<feature type="region of interest" description="Disordered" evidence="2">
    <location>
        <begin position="192"/>
        <end position="212"/>
    </location>
</feature>
<keyword evidence="4" id="KW-1185">Reference proteome</keyword>
<dbReference type="GeneID" id="40312244"/>
<gene>
    <name evidence="3" type="ORF">BESB_073180</name>
</gene>
<dbReference type="VEuPathDB" id="ToxoDB:BESB_073180"/>
<evidence type="ECO:0000313" key="3">
    <source>
        <dbReference type="EMBL" id="PFH34166.1"/>
    </source>
</evidence>
<dbReference type="Gene3D" id="2.30.29.30">
    <property type="entry name" value="Pleckstrin-homology domain (PH domain)/Phosphotyrosine-binding domain (PTB)"/>
    <property type="match status" value="1"/>
</dbReference>
<protein>
    <submittedName>
        <fullName evidence="3">Uncharacterized protein</fullName>
    </submittedName>
</protein>
<dbReference type="OrthoDB" id="338280at2759"/>
<evidence type="ECO:0000313" key="4">
    <source>
        <dbReference type="Proteomes" id="UP000224006"/>
    </source>
</evidence>
<dbReference type="Proteomes" id="UP000224006">
    <property type="component" value="Unassembled WGS sequence"/>
</dbReference>
<organism evidence="3 4">
    <name type="scientific">Besnoitia besnoiti</name>
    <name type="common">Apicomplexan protozoan</name>
    <dbReference type="NCBI Taxonomy" id="94643"/>
    <lineage>
        <taxon>Eukaryota</taxon>
        <taxon>Sar</taxon>
        <taxon>Alveolata</taxon>
        <taxon>Apicomplexa</taxon>
        <taxon>Conoidasida</taxon>
        <taxon>Coccidia</taxon>
        <taxon>Eucoccidiorida</taxon>
        <taxon>Eimeriorina</taxon>
        <taxon>Sarcocystidae</taxon>
        <taxon>Besnoitia</taxon>
    </lineage>
</organism>
<name>A0A2A9MDY9_BESBE</name>
<keyword evidence="1" id="KW-0175">Coiled coil</keyword>
<dbReference type="KEGG" id="bbes:BESB_073180"/>
<dbReference type="InterPro" id="IPR011993">
    <property type="entry name" value="PH-like_dom_sf"/>
</dbReference>
<dbReference type="EMBL" id="NWUJ01000007">
    <property type="protein sequence ID" value="PFH34166.1"/>
    <property type="molecule type" value="Genomic_DNA"/>
</dbReference>
<feature type="coiled-coil region" evidence="1">
    <location>
        <begin position="123"/>
        <end position="150"/>
    </location>
</feature>
<comment type="caution">
    <text evidence="3">The sequence shown here is derived from an EMBL/GenBank/DDBJ whole genome shotgun (WGS) entry which is preliminary data.</text>
</comment>
<proteinExistence type="predicted"/>
<dbReference type="RefSeq" id="XP_029218175.1">
    <property type="nucleotide sequence ID" value="XM_029365691.1"/>
</dbReference>
<sequence>MATSDQTRTFNKLRALQEARAGRRKSTKGCGELMRVLRQQRVYVDESAIHFVSEARAGPRADARNSVFKLRPDFEALPEKESESRLRKVFSGIQGQNDDSGDEGWEHKFADVPDALRTERGKSIFAEQNREQLLDAIANIEAEAEQLPEDIVTREQLDDAAVVDQAIKRYSVAPGLQDPQQREQLAKIAEHAAQSAGDDFDENDDEDEDDDDFTIDDVNTLNDMQREFVGNNLLSWMASMEAGYAHGVILVKVNALGVGFIRNVTIKDFRMTISQPHNFLNKSINPRTAALTSIESVQLGRASREFQAMEKRVKDGLEAKENFPSPKLCTVVHLPAGRTLSLVFVQEEQRNGFVFFLRVLLQKAREAAAA</sequence>
<evidence type="ECO:0000256" key="2">
    <source>
        <dbReference type="SAM" id="MobiDB-lite"/>
    </source>
</evidence>
<feature type="compositionally biased region" description="Acidic residues" evidence="2">
    <location>
        <begin position="198"/>
        <end position="212"/>
    </location>
</feature>
<dbReference type="AlphaFoldDB" id="A0A2A9MDY9"/>